<comment type="subcellular location">
    <subcellularLocation>
        <location evidence="1">Nucleus</location>
        <location evidence="1">Nuclear pore complex</location>
    </subcellularLocation>
</comment>
<proteinExistence type="inferred from homology"/>
<keyword evidence="3" id="KW-0813">Transport</keyword>
<dbReference type="FunFam" id="1.10.10.2360:FF:000001">
    <property type="entry name" value="Nuclear pore complex protein Nup98-Nup96"/>
    <property type="match status" value="1"/>
</dbReference>
<keyword evidence="7" id="KW-0906">Nuclear pore complex</keyword>
<protein>
    <submittedName>
        <fullName evidence="9">Uncharacterized protein</fullName>
    </submittedName>
</protein>
<keyword evidence="5" id="KW-0653">Protein transport</keyword>
<evidence type="ECO:0000256" key="5">
    <source>
        <dbReference type="ARBA" id="ARBA00022927"/>
    </source>
</evidence>
<evidence type="ECO:0000256" key="8">
    <source>
        <dbReference type="ARBA" id="ARBA00023242"/>
    </source>
</evidence>
<evidence type="ECO:0000256" key="1">
    <source>
        <dbReference type="ARBA" id="ARBA00004567"/>
    </source>
</evidence>
<sequence length="413" mass="42458">METEEEKRRESSISSVSFCRSPSVSLTGEADRWSRLDSRLAALLGRQRLHPLVERRSLQMHLTGSPVGSGTSPGVLRSWKAKLRAPSSAFGVPTSTPAFGSTASPLGSAAPAFSQKPAGAFGGFGTTPAQMNPFSNPFGQTQAACGSQPFASAPTGFGLTSSPAPGTPALLLPCIWHHFRIRPNDSSMWGEFHSSIQQHAIWSLFTSPLGAQTASTYGPASAPAFGASPVGAQRGGSRVSPFAVTDDPDFGIGGQVGKLMSISAMPAYSSKCPEELRWEDYQAGCKGGPGPTAQQPAAGSIFVQTAPTSPFGVSTGFGHQTSTVPNPFATAATTSIFEQKPATGFGATSAPAFAASSSPAFGTTFGQAPSTGAAFGQAGIPAFRMTPSPFGASGTTPFGFCIPVNVALMYISM</sequence>
<evidence type="ECO:0000256" key="2">
    <source>
        <dbReference type="ARBA" id="ARBA00008926"/>
    </source>
</evidence>
<gene>
    <name evidence="9" type="ORF">R1sor_024450</name>
</gene>
<comment type="similarity">
    <text evidence="2">Belongs to the nucleoporin GLFG family.</text>
</comment>
<evidence type="ECO:0000256" key="4">
    <source>
        <dbReference type="ARBA" id="ARBA00022816"/>
    </source>
</evidence>
<dbReference type="GO" id="GO:0005643">
    <property type="term" value="C:nuclear pore"/>
    <property type="evidence" value="ECO:0007669"/>
    <property type="project" value="UniProtKB-SubCell"/>
</dbReference>
<dbReference type="AlphaFoldDB" id="A0ABD3GSZ2"/>
<keyword evidence="8" id="KW-0539">Nucleus</keyword>
<accession>A0ABD3GSZ2</accession>
<organism evidence="9 10">
    <name type="scientific">Riccia sorocarpa</name>
    <dbReference type="NCBI Taxonomy" id="122646"/>
    <lineage>
        <taxon>Eukaryota</taxon>
        <taxon>Viridiplantae</taxon>
        <taxon>Streptophyta</taxon>
        <taxon>Embryophyta</taxon>
        <taxon>Marchantiophyta</taxon>
        <taxon>Marchantiopsida</taxon>
        <taxon>Marchantiidae</taxon>
        <taxon>Marchantiales</taxon>
        <taxon>Ricciaceae</taxon>
        <taxon>Riccia</taxon>
    </lineage>
</organism>
<dbReference type="GO" id="GO:0051028">
    <property type="term" value="P:mRNA transport"/>
    <property type="evidence" value="ECO:0007669"/>
    <property type="project" value="UniProtKB-KW"/>
</dbReference>
<evidence type="ECO:0000256" key="3">
    <source>
        <dbReference type="ARBA" id="ARBA00022448"/>
    </source>
</evidence>
<dbReference type="GO" id="GO:0015031">
    <property type="term" value="P:protein transport"/>
    <property type="evidence" value="ECO:0007669"/>
    <property type="project" value="UniProtKB-KW"/>
</dbReference>
<evidence type="ECO:0000256" key="6">
    <source>
        <dbReference type="ARBA" id="ARBA00023010"/>
    </source>
</evidence>
<keyword evidence="6" id="KW-0811">Translocation</keyword>
<evidence type="ECO:0000313" key="10">
    <source>
        <dbReference type="Proteomes" id="UP001633002"/>
    </source>
</evidence>
<evidence type="ECO:0000313" key="9">
    <source>
        <dbReference type="EMBL" id="KAL3681494.1"/>
    </source>
</evidence>
<name>A0ABD3GSZ2_9MARC</name>
<reference evidence="9 10" key="1">
    <citation type="submission" date="2024-09" db="EMBL/GenBank/DDBJ databases">
        <title>Chromosome-scale assembly of Riccia sorocarpa.</title>
        <authorList>
            <person name="Paukszto L."/>
        </authorList>
    </citation>
    <scope>NUCLEOTIDE SEQUENCE [LARGE SCALE GENOMIC DNA]</scope>
    <source>
        <strain evidence="9">LP-2024</strain>
        <tissue evidence="9">Aerial parts of the thallus</tissue>
    </source>
</reference>
<dbReference type="PANTHER" id="PTHR23198:SF6">
    <property type="entry name" value="NUCLEAR PORE COMPLEX PROTEIN NUP98-NUP96"/>
    <property type="match status" value="1"/>
</dbReference>
<evidence type="ECO:0000256" key="7">
    <source>
        <dbReference type="ARBA" id="ARBA00023132"/>
    </source>
</evidence>
<dbReference type="EMBL" id="JBJQOH010000007">
    <property type="protein sequence ID" value="KAL3681494.1"/>
    <property type="molecule type" value="Genomic_DNA"/>
</dbReference>
<keyword evidence="10" id="KW-1185">Reference proteome</keyword>
<dbReference type="Gene3D" id="1.10.10.2360">
    <property type="match status" value="1"/>
</dbReference>
<comment type="caution">
    <text evidence="9">The sequence shown here is derived from an EMBL/GenBank/DDBJ whole genome shotgun (WGS) entry which is preliminary data.</text>
</comment>
<keyword evidence="4" id="KW-0509">mRNA transport</keyword>
<dbReference type="Proteomes" id="UP001633002">
    <property type="component" value="Unassembled WGS sequence"/>
</dbReference>
<dbReference type="InterPro" id="IPR037665">
    <property type="entry name" value="Nucleoporin_S59-like"/>
</dbReference>
<dbReference type="PANTHER" id="PTHR23198">
    <property type="entry name" value="NUCLEOPORIN"/>
    <property type="match status" value="1"/>
</dbReference>